<dbReference type="CDD" id="cd06261">
    <property type="entry name" value="TM_PBP2"/>
    <property type="match status" value="1"/>
</dbReference>
<dbReference type="InterPro" id="IPR050809">
    <property type="entry name" value="UgpAE/MalFG_permease"/>
</dbReference>
<feature type="transmembrane region" description="Helical" evidence="7">
    <location>
        <begin position="68"/>
        <end position="94"/>
    </location>
</feature>
<protein>
    <submittedName>
        <fullName evidence="9">Carbohydrate ABC transporter membrane protein 1, CUT1 family</fullName>
    </submittedName>
</protein>
<evidence type="ECO:0000256" key="2">
    <source>
        <dbReference type="ARBA" id="ARBA00022448"/>
    </source>
</evidence>
<evidence type="ECO:0000313" key="10">
    <source>
        <dbReference type="Proteomes" id="UP000198304"/>
    </source>
</evidence>
<keyword evidence="3" id="KW-1003">Cell membrane</keyword>
<comment type="similarity">
    <text evidence="7">Belongs to the binding-protein-dependent transport system permease family.</text>
</comment>
<feature type="transmembrane region" description="Helical" evidence="7">
    <location>
        <begin position="271"/>
        <end position="291"/>
    </location>
</feature>
<dbReference type="Gene3D" id="1.10.3720.10">
    <property type="entry name" value="MetI-like"/>
    <property type="match status" value="1"/>
</dbReference>
<dbReference type="InterPro" id="IPR035906">
    <property type="entry name" value="MetI-like_sf"/>
</dbReference>
<evidence type="ECO:0000256" key="6">
    <source>
        <dbReference type="ARBA" id="ARBA00023136"/>
    </source>
</evidence>
<dbReference type="PANTHER" id="PTHR43227:SF7">
    <property type="entry name" value="ARABINOOLIGOSACCHARIDES TRANSPORT SYSTEM PERMEASE PROTEIN ARAP"/>
    <property type="match status" value="1"/>
</dbReference>
<dbReference type="GO" id="GO:0005886">
    <property type="term" value="C:plasma membrane"/>
    <property type="evidence" value="ECO:0007669"/>
    <property type="project" value="UniProtKB-SubCell"/>
</dbReference>
<feature type="transmembrane region" description="Helical" evidence="7">
    <location>
        <begin position="106"/>
        <end position="127"/>
    </location>
</feature>
<dbReference type="GO" id="GO:0055085">
    <property type="term" value="P:transmembrane transport"/>
    <property type="evidence" value="ECO:0007669"/>
    <property type="project" value="InterPro"/>
</dbReference>
<keyword evidence="4 7" id="KW-0812">Transmembrane</keyword>
<comment type="subcellular location">
    <subcellularLocation>
        <location evidence="1 7">Cell membrane</location>
        <topology evidence="1 7">Multi-pass membrane protein</topology>
    </subcellularLocation>
</comment>
<evidence type="ECO:0000256" key="5">
    <source>
        <dbReference type="ARBA" id="ARBA00022989"/>
    </source>
</evidence>
<dbReference type="EMBL" id="FZOJ01000002">
    <property type="protein sequence ID" value="SNR95071.1"/>
    <property type="molecule type" value="Genomic_DNA"/>
</dbReference>
<dbReference type="Pfam" id="PF00528">
    <property type="entry name" value="BPD_transp_1"/>
    <property type="match status" value="1"/>
</dbReference>
<dbReference type="AlphaFoldDB" id="A0A239AI66"/>
<keyword evidence="6 7" id="KW-0472">Membrane</keyword>
<keyword evidence="2 7" id="KW-0813">Transport</keyword>
<feature type="transmembrane region" description="Helical" evidence="7">
    <location>
        <begin position="17"/>
        <end position="36"/>
    </location>
</feature>
<keyword evidence="10" id="KW-1185">Reference proteome</keyword>
<dbReference type="PROSITE" id="PS50928">
    <property type="entry name" value="ABC_TM1"/>
    <property type="match status" value="1"/>
</dbReference>
<keyword evidence="5 7" id="KW-1133">Transmembrane helix</keyword>
<feature type="domain" description="ABC transmembrane type-1" evidence="8">
    <location>
        <begin position="69"/>
        <end position="290"/>
    </location>
</feature>
<accession>A0A239AI66</accession>
<organism evidence="9 10">
    <name type="scientific">Anaerovirgula multivorans</name>
    <dbReference type="NCBI Taxonomy" id="312168"/>
    <lineage>
        <taxon>Bacteria</taxon>
        <taxon>Bacillati</taxon>
        <taxon>Bacillota</taxon>
        <taxon>Clostridia</taxon>
        <taxon>Peptostreptococcales</taxon>
        <taxon>Natronincolaceae</taxon>
        <taxon>Anaerovirgula</taxon>
    </lineage>
</organism>
<evidence type="ECO:0000256" key="3">
    <source>
        <dbReference type="ARBA" id="ARBA00022475"/>
    </source>
</evidence>
<dbReference type="PANTHER" id="PTHR43227">
    <property type="entry name" value="BLL4140 PROTEIN"/>
    <property type="match status" value="1"/>
</dbReference>
<dbReference type="Proteomes" id="UP000198304">
    <property type="component" value="Unassembled WGS sequence"/>
</dbReference>
<evidence type="ECO:0000313" key="9">
    <source>
        <dbReference type="EMBL" id="SNR95071.1"/>
    </source>
</evidence>
<dbReference type="InterPro" id="IPR000515">
    <property type="entry name" value="MetI-like"/>
</dbReference>
<evidence type="ECO:0000256" key="7">
    <source>
        <dbReference type="RuleBase" id="RU363032"/>
    </source>
</evidence>
<reference evidence="9 10" key="1">
    <citation type="submission" date="2017-06" db="EMBL/GenBank/DDBJ databases">
        <authorList>
            <person name="Kim H.J."/>
            <person name="Triplett B.A."/>
        </authorList>
    </citation>
    <scope>NUCLEOTIDE SEQUENCE [LARGE SCALE GENOMIC DNA]</scope>
    <source>
        <strain evidence="9 10">SCA</strain>
    </source>
</reference>
<evidence type="ECO:0000256" key="4">
    <source>
        <dbReference type="ARBA" id="ARBA00022692"/>
    </source>
</evidence>
<proteinExistence type="inferred from homology"/>
<dbReference type="SUPFAM" id="SSF161098">
    <property type="entry name" value="MetI-like"/>
    <property type="match status" value="1"/>
</dbReference>
<name>A0A239AI66_9FIRM</name>
<evidence type="ECO:0000259" key="8">
    <source>
        <dbReference type="PROSITE" id="PS50928"/>
    </source>
</evidence>
<gene>
    <name evidence="9" type="ORF">SAMN05446037_100244</name>
</gene>
<sequence>MGASASMKFIKKYKLEILFITPLTLYIFYFTLIPILQTIQISFLDRFTGGITLENYQYLWGKQHFKQAFGNTILITSLGLTMQMTAGLILALMLKRNFKGKGIFRSIILTPMGVPTLVSGVALLYIFDTQGYMNEIIYRVTEGLKYTGLLQETYRFIPINWGGGGLKTIFIIAFGDMWKVTPIVTLLLLAGLESIPPNVYEASEIDGASKWQTFRYVTLPLLKPAITMTIILRAVDVFRIFELPMILAGKVTPVLATYAFEEYRMYNNPNVSGAASTILLVIIFVFVLLYLKFVDKGEGLT</sequence>
<evidence type="ECO:0000256" key="1">
    <source>
        <dbReference type="ARBA" id="ARBA00004651"/>
    </source>
</evidence>
<dbReference type="RefSeq" id="WP_242975009.1">
    <property type="nucleotide sequence ID" value="NZ_FZOJ01000002.1"/>
</dbReference>